<proteinExistence type="predicted"/>
<keyword evidence="3" id="KW-1185">Reference proteome</keyword>
<feature type="non-terminal residue" evidence="2">
    <location>
        <position position="1"/>
    </location>
</feature>
<name>A0A0D0B096_9AGAM</name>
<evidence type="ECO:0000313" key="2">
    <source>
        <dbReference type="EMBL" id="KIK47401.1"/>
    </source>
</evidence>
<organism evidence="2 3">
    <name type="scientific">Suillus luteus UH-Slu-Lm8-n1</name>
    <dbReference type="NCBI Taxonomy" id="930992"/>
    <lineage>
        <taxon>Eukaryota</taxon>
        <taxon>Fungi</taxon>
        <taxon>Dikarya</taxon>
        <taxon>Basidiomycota</taxon>
        <taxon>Agaricomycotina</taxon>
        <taxon>Agaricomycetes</taxon>
        <taxon>Agaricomycetidae</taxon>
        <taxon>Boletales</taxon>
        <taxon>Suillineae</taxon>
        <taxon>Suillaceae</taxon>
        <taxon>Suillus</taxon>
    </lineage>
</organism>
<dbReference type="HOGENOM" id="CLU_3107984_0_0_1"/>
<reference evidence="3" key="2">
    <citation type="submission" date="2015-01" db="EMBL/GenBank/DDBJ databases">
        <title>Evolutionary Origins and Diversification of the Mycorrhizal Mutualists.</title>
        <authorList>
            <consortium name="DOE Joint Genome Institute"/>
            <consortium name="Mycorrhizal Genomics Consortium"/>
            <person name="Kohler A."/>
            <person name="Kuo A."/>
            <person name="Nagy L.G."/>
            <person name="Floudas D."/>
            <person name="Copeland A."/>
            <person name="Barry K.W."/>
            <person name="Cichocki N."/>
            <person name="Veneault-Fourrey C."/>
            <person name="LaButti K."/>
            <person name="Lindquist E.A."/>
            <person name="Lipzen A."/>
            <person name="Lundell T."/>
            <person name="Morin E."/>
            <person name="Murat C."/>
            <person name="Riley R."/>
            <person name="Ohm R."/>
            <person name="Sun H."/>
            <person name="Tunlid A."/>
            <person name="Henrissat B."/>
            <person name="Grigoriev I.V."/>
            <person name="Hibbett D.S."/>
            <person name="Martin F."/>
        </authorList>
    </citation>
    <scope>NUCLEOTIDE SEQUENCE [LARGE SCALE GENOMIC DNA]</scope>
    <source>
        <strain evidence="3">UH-Slu-Lm8-n1</strain>
    </source>
</reference>
<reference evidence="2 3" key="1">
    <citation type="submission" date="2014-04" db="EMBL/GenBank/DDBJ databases">
        <authorList>
            <consortium name="DOE Joint Genome Institute"/>
            <person name="Kuo A."/>
            <person name="Ruytinx J."/>
            <person name="Rineau F."/>
            <person name="Colpaert J."/>
            <person name="Kohler A."/>
            <person name="Nagy L.G."/>
            <person name="Floudas D."/>
            <person name="Copeland A."/>
            <person name="Barry K.W."/>
            <person name="Cichocki N."/>
            <person name="Veneault-Fourrey C."/>
            <person name="LaButti K."/>
            <person name="Lindquist E.A."/>
            <person name="Lipzen A."/>
            <person name="Lundell T."/>
            <person name="Morin E."/>
            <person name="Murat C."/>
            <person name="Sun H."/>
            <person name="Tunlid A."/>
            <person name="Henrissat B."/>
            <person name="Grigoriev I.V."/>
            <person name="Hibbett D.S."/>
            <person name="Martin F."/>
            <person name="Nordberg H.P."/>
            <person name="Cantor M.N."/>
            <person name="Hua S.X."/>
        </authorList>
    </citation>
    <scope>NUCLEOTIDE SEQUENCE [LARGE SCALE GENOMIC DNA]</scope>
    <source>
        <strain evidence="2 3">UH-Slu-Lm8-n1</strain>
    </source>
</reference>
<sequence length="51" mass="5725">MYGRHIAERGDQQSRELPPEANYERLNVGGRGDVTPKHPLAIQVGPYSRAH</sequence>
<gene>
    <name evidence="2" type="ORF">CY34DRAFT_799349</name>
</gene>
<feature type="region of interest" description="Disordered" evidence="1">
    <location>
        <begin position="1"/>
        <end position="51"/>
    </location>
</feature>
<dbReference type="AlphaFoldDB" id="A0A0D0B096"/>
<protein>
    <submittedName>
        <fullName evidence="2">Uncharacterized protein</fullName>
    </submittedName>
</protein>
<evidence type="ECO:0000313" key="3">
    <source>
        <dbReference type="Proteomes" id="UP000054485"/>
    </source>
</evidence>
<feature type="compositionally biased region" description="Basic and acidic residues" evidence="1">
    <location>
        <begin position="1"/>
        <end position="18"/>
    </location>
</feature>
<accession>A0A0D0B096</accession>
<dbReference type="InParanoid" id="A0A0D0B096"/>
<dbReference type="EMBL" id="KN835147">
    <property type="protein sequence ID" value="KIK47401.1"/>
    <property type="molecule type" value="Genomic_DNA"/>
</dbReference>
<dbReference type="Proteomes" id="UP000054485">
    <property type="component" value="Unassembled WGS sequence"/>
</dbReference>
<evidence type="ECO:0000256" key="1">
    <source>
        <dbReference type="SAM" id="MobiDB-lite"/>
    </source>
</evidence>